<keyword evidence="16" id="KW-1185">Reference proteome</keyword>
<evidence type="ECO:0000256" key="10">
    <source>
        <dbReference type="PROSITE-ProRule" id="PRU01240"/>
    </source>
</evidence>
<sequence>MARRCAAAALAAVLACAVPAGALAQETSFADPPPVDMSKPVPSSAIPDATHTQKTACVTDLPRDVDIKGAPWGQDRLQFDELRKFATGKNVTVAVIDTGVTSHQWLKGRVSGAGDYIQKGGDGLSDCDGHGTVVAGIIAAKPPSDVGFRGIAPDARILSIRQSSTFFERETTDGGKEPAGTLATLASAIVRAVEQDADVVNMSVNRCRPSGPITEDEKVLQRALRFAHDKGVVLVTSAGNVNEDRCKESANGFDPNNPTNIVTPPWFDEYVLSVGAMDRNGDPAAFTVQGPWVGVSAPGTEITSLNPAGDGLANQRATANGDRAPIEGTSFAAPYVAGLAALVKERYPELTARQVMDRIKLTAAHPAAHGGRDNLVGYGMVNPVSALTAMIPAEQGVEPAVSEDVRMAMPPAVPEDLTPMRVALIGAGGGVLLLLVTLFVVHTVRRNRPELRSDPRGQA</sequence>
<keyword evidence="8 12" id="KW-1133">Transmembrane helix</keyword>
<keyword evidence="5 12" id="KW-0812">Transmembrane</keyword>
<dbReference type="PROSITE" id="PS00137">
    <property type="entry name" value="SUBTILASE_HIS"/>
    <property type="match status" value="1"/>
</dbReference>
<dbReference type="PROSITE" id="PS00138">
    <property type="entry name" value="SUBTILASE_SER"/>
    <property type="match status" value="1"/>
</dbReference>
<comment type="subcellular location">
    <subcellularLocation>
        <location evidence="1">Cell membrane</location>
        <topology evidence="1">Single-pass membrane protein</topology>
    </subcellularLocation>
</comment>
<dbReference type="PROSITE" id="PS00136">
    <property type="entry name" value="SUBTILASE_ASP"/>
    <property type="match status" value="1"/>
</dbReference>
<dbReference type="PROSITE" id="PS51892">
    <property type="entry name" value="SUBTILASE"/>
    <property type="match status" value="1"/>
</dbReference>
<dbReference type="GO" id="GO:0006508">
    <property type="term" value="P:proteolysis"/>
    <property type="evidence" value="ECO:0007669"/>
    <property type="project" value="UniProtKB-KW"/>
</dbReference>
<dbReference type="InterPro" id="IPR022398">
    <property type="entry name" value="Peptidase_S8_His-AS"/>
</dbReference>
<organism evidence="15 16">
    <name type="scientific">Actinokineospora guangxiensis</name>
    <dbReference type="NCBI Taxonomy" id="1490288"/>
    <lineage>
        <taxon>Bacteria</taxon>
        <taxon>Bacillati</taxon>
        <taxon>Actinomycetota</taxon>
        <taxon>Actinomycetes</taxon>
        <taxon>Pseudonocardiales</taxon>
        <taxon>Pseudonocardiaceae</taxon>
        <taxon>Actinokineospora</taxon>
    </lineage>
</organism>
<dbReference type="Gene3D" id="3.40.50.200">
    <property type="entry name" value="Peptidase S8/S53 domain"/>
    <property type="match status" value="1"/>
</dbReference>
<accession>A0ABW0EIJ0</accession>
<dbReference type="NCBIfam" id="TIGR03921">
    <property type="entry name" value="T7SS_mycosin"/>
    <property type="match status" value="1"/>
</dbReference>
<dbReference type="PANTHER" id="PTHR43806">
    <property type="entry name" value="PEPTIDASE S8"/>
    <property type="match status" value="1"/>
</dbReference>
<comment type="caution">
    <text evidence="15">The sequence shown here is derived from an EMBL/GenBank/DDBJ whole genome shotgun (WGS) entry which is preliminary data.</text>
</comment>
<keyword evidence="3" id="KW-1003">Cell membrane</keyword>
<dbReference type="InterPro" id="IPR000209">
    <property type="entry name" value="Peptidase_S8/S53_dom"/>
</dbReference>
<feature type="active site" description="Charge relay system" evidence="10">
    <location>
        <position position="330"/>
    </location>
</feature>
<evidence type="ECO:0000256" key="5">
    <source>
        <dbReference type="ARBA" id="ARBA00022692"/>
    </source>
</evidence>
<feature type="transmembrane region" description="Helical" evidence="12">
    <location>
        <begin position="422"/>
        <end position="444"/>
    </location>
</feature>
<comment type="similarity">
    <text evidence="2 10 11">Belongs to the peptidase S8 family.</text>
</comment>
<dbReference type="InterPro" id="IPR036852">
    <property type="entry name" value="Peptidase_S8/S53_dom_sf"/>
</dbReference>
<dbReference type="Proteomes" id="UP001596157">
    <property type="component" value="Unassembled WGS sequence"/>
</dbReference>
<proteinExistence type="inferred from homology"/>
<dbReference type="PRINTS" id="PR00723">
    <property type="entry name" value="SUBTILISIN"/>
</dbReference>
<evidence type="ECO:0000256" key="2">
    <source>
        <dbReference type="ARBA" id="ARBA00011073"/>
    </source>
</evidence>
<dbReference type="SUPFAM" id="SSF52743">
    <property type="entry name" value="Subtilisin-like"/>
    <property type="match status" value="1"/>
</dbReference>
<feature type="active site" description="Charge relay system" evidence="10">
    <location>
        <position position="97"/>
    </location>
</feature>
<evidence type="ECO:0000256" key="9">
    <source>
        <dbReference type="ARBA" id="ARBA00023136"/>
    </source>
</evidence>
<dbReference type="EMBL" id="JBHSKF010000001">
    <property type="protein sequence ID" value="MFC5286098.1"/>
    <property type="molecule type" value="Genomic_DNA"/>
</dbReference>
<dbReference type="InterPro" id="IPR050131">
    <property type="entry name" value="Peptidase_S8_subtilisin-like"/>
</dbReference>
<dbReference type="InterPro" id="IPR023834">
    <property type="entry name" value="T7SS_pept_S8A_mycosin"/>
</dbReference>
<evidence type="ECO:0000256" key="8">
    <source>
        <dbReference type="ARBA" id="ARBA00022989"/>
    </source>
</evidence>
<dbReference type="RefSeq" id="WP_378243627.1">
    <property type="nucleotide sequence ID" value="NZ_JBHSKF010000001.1"/>
</dbReference>
<evidence type="ECO:0000256" key="4">
    <source>
        <dbReference type="ARBA" id="ARBA00022670"/>
    </source>
</evidence>
<protein>
    <submittedName>
        <fullName evidence="15">Type VII secretion-associated serine protease mycosin</fullName>
    </submittedName>
</protein>
<dbReference type="GO" id="GO:0008233">
    <property type="term" value="F:peptidase activity"/>
    <property type="evidence" value="ECO:0007669"/>
    <property type="project" value="UniProtKB-KW"/>
</dbReference>
<dbReference type="PANTHER" id="PTHR43806:SF11">
    <property type="entry name" value="CEREVISIN-RELATED"/>
    <property type="match status" value="1"/>
</dbReference>
<name>A0ABW0EIJ0_9PSEU</name>
<evidence type="ECO:0000313" key="15">
    <source>
        <dbReference type="EMBL" id="MFC5286098.1"/>
    </source>
</evidence>
<feature type="signal peptide" evidence="13">
    <location>
        <begin position="1"/>
        <end position="24"/>
    </location>
</feature>
<gene>
    <name evidence="15" type="primary">mycP</name>
    <name evidence="15" type="ORF">ACFPM7_03470</name>
</gene>
<evidence type="ECO:0000313" key="16">
    <source>
        <dbReference type="Proteomes" id="UP001596157"/>
    </source>
</evidence>
<evidence type="ECO:0000256" key="11">
    <source>
        <dbReference type="RuleBase" id="RU003355"/>
    </source>
</evidence>
<evidence type="ECO:0000256" key="12">
    <source>
        <dbReference type="SAM" id="Phobius"/>
    </source>
</evidence>
<dbReference type="InterPro" id="IPR023827">
    <property type="entry name" value="Peptidase_S8_Asp-AS"/>
</dbReference>
<dbReference type="Pfam" id="PF00082">
    <property type="entry name" value="Peptidase_S8"/>
    <property type="match status" value="1"/>
</dbReference>
<evidence type="ECO:0000256" key="1">
    <source>
        <dbReference type="ARBA" id="ARBA00004162"/>
    </source>
</evidence>
<feature type="domain" description="Peptidase S8/S53" evidence="14">
    <location>
        <begin position="88"/>
        <end position="379"/>
    </location>
</feature>
<dbReference type="InterPro" id="IPR015500">
    <property type="entry name" value="Peptidase_S8_subtilisin-rel"/>
</dbReference>
<keyword evidence="6 10" id="KW-0378">Hydrolase</keyword>
<keyword evidence="7 10" id="KW-0720">Serine protease</keyword>
<keyword evidence="13" id="KW-0732">Signal</keyword>
<evidence type="ECO:0000256" key="6">
    <source>
        <dbReference type="ARBA" id="ARBA00022801"/>
    </source>
</evidence>
<evidence type="ECO:0000259" key="14">
    <source>
        <dbReference type="Pfam" id="PF00082"/>
    </source>
</evidence>
<dbReference type="InterPro" id="IPR023828">
    <property type="entry name" value="Peptidase_S8_Ser-AS"/>
</dbReference>
<evidence type="ECO:0000256" key="3">
    <source>
        <dbReference type="ARBA" id="ARBA00022475"/>
    </source>
</evidence>
<dbReference type="PROSITE" id="PS51257">
    <property type="entry name" value="PROKAR_LIPOPROTEIN"/>
    <property type="match status" value="1"/>
</dbReference>
<keyword evidence="9 12" id="KW-0472">Membrane</keyword>
<feature type="chain" id="PRO_5046792338" evidence="13">
    <location>
        <begin position="25"/>
        <end position="459"/>
    </location>
</feature>
<keyword evidence="4 10" id="KW-0645">Protease</keyword>
<evidence type="ECO:0000256" key="13">
    <source>
        <dbReference type="SAM" id="SignalP"/>
    </source>
</evidence>
<feature type="active site" description="Charge relay system" evidence="10">
    <location>
        <position position="130"/>
    </location>
</feature>
<reference evidence="16" key="1">
    <citation type="journal article" date="2019" name="Int. J. Syst. Evol. Microbiol.">
        <title>The Global Catalogue of Microorganisms (GCM) 10K type strain sequencing project: providing services to taxonomists for standard genome sequencing and annotation.</title>
        <authorList>
            <consortium name="The Broad Institute Genomics Platform"/>
            <consortium name="The Broad Institute Genome Sequencing Center for Infectious Disease"/>
            <person name="Wu L."/>
            <person name="Ma J."/>
        </authorList>
    </citation>
    <scope>NUCLEOTIDE SEQUENCE [LARGE SCALE GENOMIC DNA]</scope>
    <source>
        <strain evidence="16">CCUG 59778</strain>
    </source>
</reference>
<evidence type="ECO:0000256" key="7">
    <source>
        <dbReference type="ARBA" id="ARBA00022825"/>
    </source>
</evidence>